<dbReference type="InterPro" id="IPR024760">
    <property type="entry name" value="HTH_dom_conjug_TS-like"/>
</dbReference>
<dbReference type="Gene3D" id="1.10.1740.10">
    <property type="match status" value="1"/>
</dbReference>
<name>X1VA82_9ZZZZ</name>
<evidence type="ECO:0000313" key="2">
    <source>
        <dbReference type="EMBL" id="GAJ13667.1"/>
    </source>
</evidence>
<protein>
    <recommendedName>
        <fullName evidence="1">Helix-turn-helix conjugative transposon-like domain-containing protein</fullName>
    </recommendedName>
</protein>
<dbReference type="GO" id="GO:0006352">
    <property type="term" value="P:DNA-templated transcription initiation"/>
    <property type="evidence" value="ECO:0007669"/>
    <property type="project" value="InterPro"/>
</dbReference>
<comment type="caution">
    <text evidence="2">The sequence shown here is derived from an EMBL/GenBank/DDBJ whole genome shotgun (WGS) entry which is preliminary data.</text>
</comment>
<dbReference type="AlphaFoldDB" id="X1VA82"/>
<gene>
    <name evidence="2" type="ORF">S12H4_51398</name>
</gene>
<dbReference type="Pfam" id="PF12645">
    <property type="entry name" value="HTH_16"/>
    <property type="match status" value="1"/>
</dbReference>
<evidence type="ECO:0000259" key="1">
    <source>
        <dbReference type="Pfam" id="PF12645"/>
    </source>
</evidence>
<proteinExistence type="predicted"/>
<dbReference type="SUPFAM" id="SSF88946">
    <property type="entry name" value="Sigma2 domain of RNA polymerase sigma factors"/>
    <property type="match status" value="1"/>
</dbReference>
<accession>X1VA82</accession>
<dbReference type="EMBL" id="BARW01032479">
    <property type="protein sequence ID" value="GAJ13667.1"/>
    <property type="molecule type" value="Genomic_DNA"/>
</dbReference>
<sequence length="79" mass="9449">MSELKELITKAKQKDLKAMEELFNQFKPLLKSRSKKYSKWGQKYEDVFQQAALIFILAVYDYKEEKNIPFLDVYSRGCF</sequence>
<dbReference type="GO" id="GO:0003700">
    <property type="term" value="F:DNA-binding transcription factor activity"/>
    <property type="evidence" value="ECO:0007669"/>
    <property type="project" value="InterPro"/>
</dbReference>
<reference evidence="2" key="1">
    <citation type="journal article" date="2014" name="Front. Microbiol.">
        <title>High frequency of phylogenetically diverse reductive dehalogenase-homologous genes in deep subseafloor sedimentary metagenomes.</title>
        <authorList>
            <person name="Kawai M."/>
            <person name="Futagami T."/>
            <person name="Toyoda A."/>
            <person name="Takaki Y."/>
            <person name="Nishi S."/>
            <person name="Hori S."/>
            <person name="Arai W."/>
            <person name="Tsubouchi T."/>
            <person name="Morono Y."/>
            <person name="Uchiyama I."/>
            <person name="Ito T."/>
            <person name="Fujiyama A."/>
            <person name="Inagaki F."/>
            <person name="Takami H."/>
        </authorList>
    </citation>
    <scope>NUCLEOTIDE SEQUENCE</scope>
    <source>
        <strain evidence="2">Expedition CK06-06</strain>
    </source>
</reference>
<organism evidence="2">
    <name type="scientific">marine sediment metagenome</name>
    <dbReference type="NCBI Taxonomy" id="412755"/>
    <lineage>
        <taxon>unclassified sequences</taxon>
        <taxon>metagenomes</taxon>
        <taxon>ecological metagenomes</taxon>
    </lineage>
</organism>
<dbReference type="InterPro" id="IPR013325">
    <property type="entry name" value="RNA_pol_sigma_r2"/>
</dbReference>
<feature type="domain" description="Helix-turn-helix conjugative transposon-like" evidence="1">
    <location>
        <begin position="6"/>
        <end position="62"/>
    </location>
</feature>